<feature type="compositionally biased region" description="Basic and acidic residues" evidence="1">
    <location>
        <begin position="138"/>
        <end position="163"/>
    </location>
</feature>
<dbReference type="RefSeq" id="WP_328741293.1">
    <property type="nucleotide sequence ID" value="NZ_CP108037.1"/>
</dbReference>
<geneLocation type="plasmid" evidence="2 3">
    <name>unnamed1</name>
</geneLocation>
<feature type="compositionally biased region" description="Low complexity" evidence="1">
    <location>
        <begin position="209"/>
        <end position="226"/>
    </location>
</feature>
<gene>
    <name evidence="2" type="ORF">OHA91_39300</name>
</gene>
<feature type="compositionally biased region" description="Basic and acidic residues" evidence="1">
    <location>
        <begin position="183"/>
        <end position="207"/>
    </location>
</feature>
<evidence type="ECO:0000313" key="2">
    <source>
        <dbReference type="EMBL" id="WUN84570.1"/>
    </source>
</evidence>
<keyword evidence="3" id="KW-1185">Reference proteome</keyword>
<dbReference type="GeneID" id="95502233"/>
<evidence type="ECO:0000256" key="1">
    <source>
        <dbReference type="SAM" id="MobiDB-lite"/>
    </source>
</evidence>
<feature type="region of interest" description="Disordered" evidence="1">
    <location>
        <begin position="485"/>
        <end position="546"/>
    </location>
</feature>
<protein>
    <submittedName>
        <fullName evidence="2">Uncharacterized protein</fullName>
    </submittedName>
</protein>
<feature type="compositionally biased region" description="Acidic residues" evidence="1">
    <location>
        <begin position="501"/>
        <end position="518"/>
    </location>
</feature>
<sequence length="560" mass="59083">MSEAHGAEQLAELHGPDHNPFYGTYVRDWIALCDDLRDADVRGYLILRSLVFEGKGVKNRVRVLTLAELCQLIPGPNGKPSSLSRIRELLRCLSAVGLITTPEGGPVTTSSGGKAQGRPLRIKIHDQPATAFKPRWPNTEEKLASIRPRAEQAAREAAERDASRAAAKAAGQNSDQHGAGRNSDQRGRNSDQRGPNSDHDSGDDLGKRAPQSCSFASPSSTSAQPGGSAGGHSAGGLARAGARDGAALESPTAAGGSAADSSESAATKQGQAAGTPAAKPKKRAAKAPLQVSELKPVAGEDEVYAMLDDLGVLRSPAARISTLRRAVREFLGHYADARSGPFAMYPRRPEHAALRLSIGWHQAGGPLRSSAGYTGGDLIARPVGYLAALLTTHECDHPNCEAGVFLDTREECNTCQYRAAERIAQAKAAQLLAEHQVRVAASAEFRAQQLADEREQVHREALEENAIRDETAAIRAARAAASAAAARPVVPAPLRPAHDEDPVEAEALPDEEAPEEDPFAPNHFEDVPVSEGAVPEQSAAPWSLSSPNALYEAAKAALAS</sequence>
<dbReference type="EMBL" id="CP108037">
    <property type="protein sequence ID" value="WUN84570.1"/>
    <property type="molecule type" value="Genomic_DNA"/>
</dbReference>
<dbReference type="Proteomes" id="UP001432312">
    <property type="component" value="Plasmid unnamed1"/>
</dbReference>
<proteinExistence type="predicted"/>
<accession>A0ABZ1QQG3</accession>
<keyword evidence="2" id="KW-0614">Plasmid</keyword>
<reference evidence="2" key="1">
    <citation type="submission" date="2022-10" db="EMBL/GenBank/DDBJ databases">
        <title>The complete genomes of actinobacterial strains from the NBC collection.</title>
        <authorList>
            <person name="Joergensen T.S."/>
            <person name="Alvarez Arevalo M."/>
            <person name="Sterndorff E.B."/>
            <person name="Faurdal D."/>
            <person name="Vuksanovic O."/>
            <person name="Mourched A.-S."/>
            <person name="Charusanti P."/>
            <person name="Shaw S."/>
            <person name="Blin K."/>
            <person name="Weber T."/>
        </authorList>
    </citation>
    <scope>NUCLEOTIDE SEQUENCE</scope>
    <source>
        <strain evidence="2">NBC_00303</strain>
        <plasmid evidence="2">unnamed1</plasmid>
    </source>
</reference>
<organism evidence="2 3">
    <name type="scientific">Streptomyces erythrochromogenes</name>
    <dbReference type="NCBI Taxonomy" id="285574"/>
    <lineage>
        <taxon>Bacteria</taxon>
        <taxon>Bacillati</taxon>
        <taxon>Actinomycetota</taxon>
        <taxon>Actinomycetes</taxon>
        <taxon>Kitasatosporales</taxon>
        <taxon>Streptomycetaceae</taxon>
        <taxon>Streptomyces</taxon>
    </lineage>
</organism>
<feature type="region of interest" description="Disordered" evidence="1">
    <location>
        <begin position="102"/>
        <end position="289"/>
    </location>
</feature>
<feature type="compositionally biased region" description="Low complexity" evidence="1">
    <location>
        <begin position="235"/>
        <end position="278"/>
    </location>
</feature>
<evidence type="ECO:0000313" key="3">
    <source>
        <dbReference type="Proteomes" id="UP001432312"/>
    </source>
</evidence>
<name>A0ABZ1QQG3_9ACTN</name>